<evidence type="ECO:0000313" key="1">
    <source>
        <dbReference type="EMBL" id="CAG8792177.1"/>
    </source>
</evidence>
<proteinExistence type="predicted"/>
<reference evidence="1" key="1">
    <citation type="submission" date="2021-06" db="EMBL/GenBank/DDBJ databases">
        <authorList>
            <person name="Kallberg Y."/>
            <person name="Tangrot J."/>
            <person name="Rosling A."/>
        </authorList>
    </citation>
    <scope>NUCLEOTIDE SEQUENCE</scope>
    <source>
        <strain evidence="1">MA453B</strain>
    </source>
</reference>
<keyword evidence="2" id="KW-1185">Reference proteome</keyword>
<dbReference type="EMBL" id="CAJVPY010028135">
    <property type="protein sequence ID" value="CAG8792177.1"/>
    <property type="molecule type" value="Genomic_DNA"/>
</dbReference>
<evidence type="ECO:0000313" key="2">
    <source>
        <dbReference type="Proteomes" id="UP000789405"/>
    </source>
</evidence>
<accession>A0A9N9JRC1</accession>
<sequence>KVASVKEPKGKEVVCYLCKEKVFVNKCAAKKYLGLRWAQSGSS</sequence>
<dbReference type="Proteomes" id="UP000789405">
    <property type="component" value="Unassembled WGS sequence"/>
</dbReference>
<protein>
    <submittedName>
        <fullName evidence="1">15147_t:CDS:1</fullName>
    </submittedName>
</protein>
<comment type="caution">
    <text evidence="1">The sequence shown here is derived from an EMBL/GenBank/DDBJ whole genome shotgun (WGS) entry which is preliminary data.</text>
</comment>
<organism evidence="1 2">
    <name type="scientific">Dentiscutata erythropus</name>
    <dbReference type="NCBI Taxonomy" id="1348616"/>
    <lineage>
        <taxon>Eukaryota</taxon>
        <taxon>Fungi</taxon>
        <taxon>Fungi incertae sedis</taxon>
        <taxon>Mucoromycota</taxon>
        <taxon>Glomeromycotina</taxon>
        <taxon>Glomeromycetes</taxon>
        <taxon>Diversisporales</taxon>
        <taxon>Gigasporaceae</taxon>
        <taxon>Dentiscutata</taxon>
    </lineage>
</organism>
<dbReference type="AlphaFoldDB" id="A0A9N9JRC1"/>
<gene>
    <name evidence="1" type="ORF">DERYTH_LOCUS21648</name>
</gene>
<name>A0A9N9JRC1_9GLOM</name>
<feature type="non-terminal residue" evidence="1">
    <location>
        <position position="1"/>
    </location>
</feature>